<feature type="domain" description="Transposase IS116/IS110/IS902 C-terminal" evidence="2">
    <location>
        <begin position="270"/>
        <end position="346"/>
    </location>
</feature>
<dbReference type="AlphaFoldDB" id="A0A5R8LQR7"/>
<evidence type="ECO:0000313" key="4">
    <source>
        <dbReference type="Proteomes" id="UP000309885"/>
    </source>
</evidence>
<feature type="domain" description="Transposase IS110-like N-terminal" evidence="1">
    <location>
        <begin position="7"/>
        <end position="155"/>
    </location>
</feature>
<dbReference type="GO" id="GO:0003677">
    <property type="term" value="F:DNA binding"/>
    <property type="evidence" value="ECO:0007669"/>
    <property type="project" value="InterPro"/>
</dbReference>
<dbReference type="NCBIfam" id="NF033542">
    <property type="entry name" value="transpos_IS110"/>
    <property type="match status" value="1"/>
</dbReference>
<dbReference type="GO" id="GO:0004803">
    <property type="term" value="F:transposase activity"/>
    <property type="evidence" value="ECO:0007669"/>
    <property type="project" value="InterPro"/>
</dbReference>
<dbReference type="RefSeq" id="WP_138130553.1">
    <property type="nucleotide sequence ID" value="NZ_VBWO01000005.1"/>
</dbReference>
<sequence length="413" mass="47776">MSDVFALDVSKGHSAGVWYRGNQCLQEFECTHDQSGFSRLLKLIDQAHDPIIYFEATGVYSEPLARFCRDHQLRYCRLNPLELHLNSESLRRVKTDQKDAHRIAQSVMQHTYRLTTPWTPQYEQQRQLDRFYDQIVADIKVKRMKLNTALQYTFPEEEQLFSSRVSKLALNVILLYPHPDFVRGISRTRLKNKLMSETDKRLSKMKGLKYAEKLLRLANNSHPAADKDSVQVQEVRYYCRQLIELIKQQETLNKDMITAAEAIPESALYASAPGVALQSASRLIGELGDIRRFDNANQLNAYVGIDLNRYQSGQYTRQDHINKRGNPHARALTYLIVRNMIRAKHSAPNHIVDYYYKLKKQPHPKRDKVAVVACMNKTLTCFYAMVMTSTKYHYDTRTRSPIINAESKAPASV</sequence>
<dbReference type="Proteomes" id="UP000309885">
    <property type="component" value="Unassembled WGS sequence"/>
</dbReference>
<evidence type="ECO:0000259" key="2">
    <source>
        <dbReference type="Pfam" id="PF02371"/>
    </source>
</evidence>
<dbReference type="Pfam" id="PF02371">
    <property type="entry name" value="Transposase_20"/>
    <property type="match status" value="1"/>
</dbReference>
<dbReference type="GO" id="GO:0006313">
    <property type="term" value="P:DNA transposition"/>
    <property type="evidence" value="ECO:0007669"/>
    <property type="project" value="InterPro"/>
</dbReference>
<organism evidence="3 4">
    <name type="scientific">Lacticaseibacillus zeae</name>
    <name type="common">Lactobacillus zeae</name>
    <dbReference type="NCBI Taxonomy" id="57037"/>
    <lineage>
        <taxon>Bacteria</taxon>
        <taxon>Bacillati</taxon>
        <taxon>Bacillota</taxon>
        <taxon>Bacilli</taxon>
        <taxon>Lactobacillales</taxon>
        <taxon>Lactobacillaceae</taxon>
        <taxon>Lacticaseibacillus</taxon>
    </lineage>
</organism>
<evidence type="ECO:0000259" key="1">
    <source>
        <dbReference type="Pfam" id="PF01548"/>
    </source>
</evidence>
<dbReference type="PANTHER" id="PTHR33055">
    <property type="entry name" value="TRANSPOSASE FOR INSERTION SEQUENCE ELEMENT IS1111A"/>
    <property type="match status" value="1"/>
</dbReference>
<reference evidence="3 4" key="1">
    <citation type="submission" date="2019-05" db="EMBL/GenBank/DDBJ databases">
        <title>Genome-based reclassification of Lactobacillus casei as Lactobacillus casei subsp. casei. subsp.nov., description of Lactobacillus casei subsp. zeae subsp. nov., and emended description of Lactobacillus casei.</title>
        <authorList>
            <person name="Huang C.-H."/>
        </authorList>
    </citation>
    <scope>NUCLEOTIDE SEQUENCE [LARGE SCALE GENOMIC DNA]</scope>
    <source>
        <strain evidence="3 4">CRBIP24.44</strain>
    </source>
</reference>
<protein>
    <submittedName>
        <fullName evidence="3">IS110 family transposase</fullName>
    </submittedName>
</protein>
<dbReference type="InterPro" id="IPR003346">
    <property type="entry name" value="Transposase_20"/>
</dbReference>
<name>A0A5R8LQR7_LACZE</name>
<gene>
    <name evidence="3" type="ORF">FEI15_06310</name>
</gene>
<comment type="caution">
    <text evidence="3">The sequence shown here is derived from an EMBL/GenBank/DDBJ whole genome shotgun (WGS) entry which is preliminary data.</text>
</comment>
<dbReference type="InterPro" id="IPR047650">
    <property type="entry name" value="Transpos_IS110"/>
</dbReference>
<dbReference type="Pfam" id="PF01548">
    <property type="entry name" value="DEDD_Tnp_IS110"/>
    <property type="match status" value="1"/>
</dbReference>
<proteinExistence type="predicted"/>
<accession>A0A5R8LQR7</accession>
<evidence type="ECO:0000313" key="3">
    <source>
        <dbReference type="EMBL" id="TLF39571.1"/>
    </source>
</evidence>
<dbReference type="EMBL" id="VBWO01000005">
    <property type="protein sequence ID" value="TLF39571.1"/>
    <property type="molecule type" value="Genomic_DNA"/>
</dbReference>
<dbReference type="InterPro" id="IPR002525">
    <property type="entry name" value="Transp_IS110-like_N"/>
</dbReference>